<dbReference type="Proteomes" id="UP001066276">
    <property type="component" value="Chromosome 4_1"/>
</dbReference>
<dbReference type="AlphaFoldDB" id="A0AAV7SX51"/>
<proteinExistence type="predicted"/>
<comment type="caution">
    <text evidence="1">The sequence shown here is derived from an EMBL/GenBank/DDBJ whole genome shotgun (WGS) entry which is preliminary data.</text>
</comment>
<evidence type="ECO:0000313" key="2">
    <source>
        <dbReference type="Proteomes" id="UP001066276"/>
    </source>
</evidence>
<sequence length="156" mass="16377">MGGGLSGFCRRGMRRSSRGLFLEFRFRGGVISGCGGRLCRRRQIGGQVVCTGGVFGGGVWRGSGVEAVVDVGDLLVEEGGQCVAEFLGWRDAIDVGAGVGEFFHDAEELFAVVCVVVQAVFEVGSFGLSDELVVLAGGVLVGCEAVRCAFEEPFLF</sequence>
<organism evidence="1 2">
    <name type="scientific">Pleurodeles waltl</name>
    <name type="common">Iberian ribbed newt</name>
    <dbReference type="NCBI Taxonomy" id="8319"/>
    <lineage>
        <taxon>Eukaryota</taxon>
        <taxon>Metazoa</taxon>
        <taxon>Chordata</taxon>
        <taxon>Craniata</taxon>
        <taxon>Vertebrata</taxon>
        <taxon>Euteleostomi</taxon>
        <taxon>Amphibia</taxon>
        <taxon>Batrachia</taxon>
        <taxon>Caudata</taxon>
        <taxon>Salamandroidea</taxon>
        <taxon>Salamandridae</taxon>
        <taxon>Pleurodelinae</taxon>
        <taxon>Pleurodeles</taxon>
    </lineage>
</organism>
<accession>A0AAV7SX51</accession>
<reference evidence="1" key="1">
    <citation type="journal article" date="2022" name="bioRxiv">
        <title>Sequencing and chromosome-scale assembly of the giantPleurodeles waltlgenome.</title>
        <authorList>
            <person name="Brown T."/>
            <person name="Elewa A."/>
            <person name="Iarovenko S."/>
            <person name="Subramanian E."/>
            <person name="Araus A.J."/>
            <person name="Petzold A."/>
            <person name="Susuki M."/>
            <person name="Suzuki K.-i.T."/>
            <person name="Hayashi T."/>
            <person name="Toyoda A."/>
            <person name="Oliveira C."/>
            <person name="Osipova E."/>
            <person name="Leigh N.D."/>
            <person name="Simon A."/>
            <person name="Yun M.H."/>
        </authorList>
    </citation>
    <scope>NUCLEOTIDE SEQUENCE</scope>
    <source>
        <strain evidence="1">20211129_DDA</strain>
        <tissue evidence="1">Liver</tissue>
    </source>
</reference>
<dbReference type="EMBL" id="JANPWB010000007">
    <property type="protein sequence ID" value="KAJ1168790.1"/>
    <property type="molecule type" value="Genomic_DNA"/>
</dbReference>
<protein>
    <submittedName>
        <fullName evidence="1">Uncharacterized protein</fullName>
    </submittedName>
</protein>
<gene>
    <name evidence="1" type="ORF">NDU88_000704</name>
</gene>
<evidence type="ECO:0000313" key="1">
    <source>
        <dbReference type="EMBL" id="KAJ1168790.1"/>
    </source>
</evidence>
<name>A0AAV7SX51_PLEWA</name>
<keyword evidence="2" id="KW-1185">Reference proteome</keyword>